<reference evidence="1 2" key="1">
    <citation type="submission" date="2015-04" db="EMBL/GenBank/DDBJ databases">
        <title>The draft genome sequence of Fusarium langsethiae, a T-2/HT-2 mycotoxin producer.</title>
        <authorList>
            <person name="Lysoe E."/>
            <person name="Divon H.H."/>
            <person name="Terzi V."/>
            <person name="Orru L."/>
            <person name="Lamontanara A."/>
            <person name="Kolseth A.-K."/>
            <person name="Frandsen R.J."/>
            <person name="Nielsen K."/>
            <person name="Thrane U."/>
        </authorList>
    </citation>
    <scope>NUCLEOTIDE SEQUENCE [LARGE SCALE GENOMIC DNA]</scope>
    <source>
        <strain evidence="1 2">Fl201059</strain>
    </source>
</reference>
<comment type="caution">
    <text evidence="1">The sequence shown here is derived from an EMBL/GenBank/DDBJ whole genome shotgun (WGS) entry which is preliminary data.</text>
</comment>
<organism evidence="1 2">
    <name type="scientific">Fusarium langsethiae</name>
    <dbReference type="NCBI Taxonomy" id="179993"/>
    <lineage>
        <taxon>Eukaryota</taxon>
        <taxon>Fungi</taxon>
        <taxon>Dikarya</taxon>
        <taxon>Ascomycota</taxon>
        <taxon>Pezizomycotina</taxon>
        <taxon>Sordariomycetes</taxon>
        <taxon>Hypocreomycetidae</taxon>
        <taxon>Hypocreales</taxon>
        <taxon>Nectriaceae</taxon>
        <taxon>Fusarium</taxon>
    </lineage>
</organism>
<dbReference type="Proteomes" id="UP000037904">
    <property type="component" value="Unassembled WGS sequence"/>
</dbReference>
<gene>
    <name evidence="1" type="ORF">FLAG1_11242</name>
</gene>
<evidence type="ECO:0000313" key="1">
    <source>
        <dbReference type="EMBL" id="KPA36011.1"/>
    </source>
</evidence>
<evidence type="ECO:0000313" key="2">
    <source>
        <dbReference type="Proteomes" id="UP000037904"/>
    </source>
</evidence>
<sequence>MSNSDPTRSPEFLESTILWTVIYKLDIDINNRVGAKSFFKQHEAWIIESDYGSVLDSIPPDYDIWVDATPFVLGVKSGNETSIGQQAEVFISGKTPLEKWTEDPHAECTDITLLRSSNQLISDFQLHNSGIFTVYDKCESFDRKDQKEPMFLKEGKAGIISLSGIVRQLQVFGTIFDHFTLVHSYSSIFLTRSLQLPSRTWEAPMENMAAFFQAGPLTLPVDVGGYDPDHPLSTLTVKDRFFRNTALPSLPEGDWSLLQPFVGKTPGSRLPLHNAFGIDTRLSIHTR</sequence>
<keyword evidence="2" id="KW-1185">Reference proteome</keyword>
<accession>A0A0N0V4U3</accession>
<feature type="non-terminal residue" evidence="1">
    <location>
        <position position="287"/>
    </location>
</feature>
<proteinExistence type="predicted"/>
<dbReference type="EMBL" id="JXCE01000790">
    <property type="protein sequence ID" value="KPA36011.1"/>
    <property type="molecule type" value="Genomic_DNA"/>
</dbReference>
<dbReference type="AlphaFoldDB" id="A0A0N0V4U3"/>
<name>A0A0N0V4U3_FUSLA</name>
<protein>
    <submittedName>
        <fullName evidence="1">Uncharacterized protein</fullName>
    </submittedName>
</protein>